<sequence>MLDRNKANLILQSKSPYVEQFLTHEISAGRGQRYLDLLWRFYEKTGHYDKAATLLSRLADNVKAGDPWWTQNESGQRYIMEVGIAVVQAFLDSGTKYTPTERAKIASMCDSCVSMFSLDARAVSSTHLLQLDRHFSALHLRLSAMSS</sequence>
<name>A0A2G9TLD1_TELCI</name>
<proteinExistence type="predicted"/>
<comment type="subcellular location">
    <subcellularLocation>
        <location evidence="1">Nucleus</location>
    </subcellularLocation>
</comment>
<dbReference type="Gene3D" id="1.25.40.440">
    <property type="entry name" value="Nucleoporin, helical domain, central subdomain"/>
    <property type="match status" value="1"/>
</dbReference>
<keyword evidence="3" id="KW-0539">Nucleus</keyword>
<dbReference type="OrthoDB" id="338970at2759"/>
<reference evidence="5 6" key="1">
    <citation type="submission" date="2015-09" db="EMBL/GenBank/DDBJ databases">
        <title>Draft genome of the parasitic nematode Teladorsagia circumcincta isolate WARC Sus (inbred).</title>
        <authorList>
            <person name="Mitreva M."/>
        </authorList>
    </citation>
    <scope>NUCLEOTIDE SEQUENCE [LARGE SCALE GENOMIC DNA]</scope>
    <source>
        <strain evidence="5 6">S</strain>
    </source>
</reference>
<dbReference type="GO" id="GO:0005635">
    <property type="term" value="C:nuclear envelope"/>
    <property type="evidence" value="ECO:0007669"/>
    <property type="project" value="UniProtKB-ARBA"/>
</dbReference>
<evidence type="ECO:0000259" key="4">
    <source>
        <dbReference type="Pfam" id="PF03177"/>
    </source>
</evidence>
<evidence type="ECO:0000256" key="2">
    <source>
        <dbReference type="ARBA" id="ARBA00022448"/>
    </source>
</evidence>
<evidence type="ECO:0000313" key="5">
    <source>
        <dbReference type="EMBL" id="PIO58160.1"/>
    </source>
</evidence>
<dbReference type="InterPro" id="IPR042537">
    <property type="entry name" value="Nucleoporin_Nup155_C_2"/>
</dbReference>
<dbReference type="InterPro" id="IPR007187">
    <property type="entry name" value="Nucleoporin_Nup133/Nup155_C"/>
</dbReference>
<keyword evidence="6" id="KW-1185">Reference proteome</keyword>
<evidence type="ECO:0000256" key="3">
    <source>
        <dbReference type="ARBA" id="ARBA00023242"/>
    </source>
</evidence>
<organism evidence="5 6">
    <name type="scientific">Teladorsagia circumcincta</name>
    <name type="common">Brown stomach worm</name>
    <name type="synonym">Ostertagia circumcincta</name>
    <dbReference type="NCBI Taxonomy" id="45464"/>
    <lineage>
        <taxon>Eukaryota</taxon>
        <taxon>Metazoa</taxon>
        <taxon>Ecdysozoa</taxon>
        <taxon>Nematoda</taxon>
        <taxon>Chromadorea</taxon>
        <taxon>Rhabditida</taxon>
        <taxon>Rhabditina</taxon>
        <taxon>Rhabditomorpha</taxon>
        <taxon>Strongyloidea</taxon>
        <taxon>Trichostrongylidae</taxon>
        <taxon>Teladorsagia</taxon>
    </lineage>
</organism>
<keyword evidence="2" id="KW-0813">Transport</keyword>
<feature type="domain" description="Nucleoporin Nup133/Nup155-like C-terminal" evidence="4">
    <location>
        <begin position="2"/>
        <end position="61"/>
    </location>
</feature>
<dbReference type="AlphaFoldDB" id="A0A2G9TLD1"/>
<dbReference type="EMBL" id="KZ362144">
    <property type="protein sequence ID" value="PIO58160.1"/>
    <property type="molecule type" value="Genomic_DNA"/>
</dbReference>
<evidence type="ECO:0000256" key="1">
    <source>
        <dbReference type="ARBA" id="ARBA00004123"/>
    </source>
</evidence>
<evidence type="ECO:0000313" key="6">
    <source>
        <dbReference type="Proteomes" id="UP000230423"/>
    </source>
</evidence>
<gene>
    <name evidence="5" type="ORF">TELCIR_20410</name>
</gene>
<dbReference type="Proteomes" id="UP000230423">
    <property type="component" value="Unassembled WGS sequence"/>
</dbReference>
<protein>
    <recommendedName>
        <fullName evidence="4">Nucleoporin Nup133/Nup155-like C-terminal domain-containing protein</fullName>
    </recommendedName>
</protein>
<dbReference type="Pfam" id="PF03177">
    <property type="entry name" value="Nucleoporin_C"/>
    <property type="match status" value="1"/>
</dbReference>
<accession>A0A2G9TLD1</accession>